<feature type="transmembrane region" description="Helical" evidence="4">
    <location>
        <begin position="105"/>
        <end position="125"/>
    </location>
</feature>
<reference evidence="5" key="1">
    <citation type="submission" date="2021-11" db="EMBL/GenBank/DDBJ databases">
        <title>Purpureocillium_takamizusanense_genome.</title>
        <authorList>
            <person name="Nguyen N.-H."/>
        </authorList>
    </citation>
    <scope>NUCLEOTIDE SEQUENCE</scope>
    <source>
        <strain evidence="5">PT3</strain>
    </source>
</reference>
<feature type="transmembrane region" description="Helical" evidence="4">
    <location>
        <begin position="491"/>
        <end position="512"/>
    </location>
</feature>
<proteinExistence type="inferred from homology"/>
<evidence type="ECO:0000256" key="4">
    <source>
        <dbReference type="SAM" id="Phobius"/>
    </source>
</evidence>
<feature type="transmembrane region" description="Helical" evidence="4">
    <location>
        <begin position="451"/>
        <end position="471"/>
    </location>
</feature>
<comment type="similarity">
    <text evidence="2">Belongs to the major facilitator superfamily. Monocarboxylate porter (TC 2.A.1.13) family.</text>
</comment>
<feature type="transmembrane region" description="Helical" evidence="4">
    <location>
        <begin position="373"/>
        <end position="394"/>
    </location>
</feature>
<keyword evidence="4" id="KW-0812">Transmembrane</keyword>
<dbReference type="OrthoDB" id="2213137at2759"/>
<feature type="region of interest" description="Disordered" evidence="3">
    <location>
        <begin position="52"/>
        <end position="82"/>
    </location>
</feature>
<dbReference type="KEGG" id="ptkz:JDV02_008074"/>
<dbReference type="AlphaFoldDB" id="A0A9Q8VDZ6"/>
<feature type="transmembrane region" description="Helical" evidence="4">
    <location>
        <begin position="305"/>
        <end position="326"/>
    </location>
</feature>
<keyword evidence="4" id="KW-1133">Transmembrane helix</keyword>
<dbReference type="PANTHER" id="PTHR11360">
    <property type="entry name" value="MONOCARBOXYLATE TRANSPORTER"/>
    <property type="match status" value="1"/>
</dbReference>
<dbReference type="PANTHER" id="PTHR11360:SF287">
    <property type="entry name" value="MFS MONOCARBOXYLATE TRANSPORTER"/>
    <property type="match status" value="1"/>
</dbReference>
<sequence>MEESPSDCKSWRTALLGGARILLDRYLGRTRHQRRDDDDAFMQRASSSVELRDGATRQLSSPAEADAARVEDEGGSSDGRRLTTTAAATTGPEFSLPPVDRGKHAWFFLVACVFIEALTWGFPFAFGVFQKYYSTHEPFAGSSSIPIIGTCAMGIMYLDLPLVMGVQRLYPRFSRWSPVIGLLIMCLSLAASSFSQNTTHLIVTQGVLYALGGSISYCPCLLYMDEWFVKRKGLAYGTMWSGTGLAGFVLPLVLEYLLGRWGFRTTLRVWAVALFVLTLPLAYFIKPRLPPTATRHIRPFRMGFALRRTFVLHQAANVVQALGFFLPGVYLPTYATSIGAGPFPSALTILLVNVASVFGCAAMGSLTDHLHVTTCLVVSATGAALGTFLLWGFATSLPLLFVYCIVYGLFAGSYTSAWTGIMQQMTSEPGAAGNGNGGEGRRQGGTFDPTMVLGVLSTGRGIGSVVSGPLSQVLVDGLPWQGKALGAYGSGYGPLIAFTGATAAMSGTVFLWRKLGWM</sequence>
<dbReference type="GeneID" id="72070022"/>
<evidence type="ECO:0000313" key="6">
    <source>
        <dbReference type="Proteomes" id="UP000829364"/>
    </source>
</evidence>
<dbReference type="InterPro" id="IPR011701">
    <property type="entry name" value="MFS"/>
</dbReference>
<comment type="subcellular location">
    <subcellularLocation>
        <location evidence="1">Membrane</location>
        <topology evidence="1">Multi-pass membrane protein</topology>
    </subcellularLocation>
</comment>
<dbReference type="InterPro" id="IPR036259">
    <property type="entry name" value="MFS_trans_sf"/>
</dbReference>
<evidence type="ECO:0000256" key="2">
    <source>
        <dbReference type="ARBA" id="ARBA00006727"/>
    </source>
</evidence>
<feature type="transmembrane region" description="Helical" evidence="4">
    <location>
        <begin position="234"/>
        <end position="254"/>
    </location>
</feature>
<feature type="transmembrane region" description="Helical" evidence="4">
    <location>
        <begin position="400"/>
        <end position="421"/>
    </location>
</feature>
<feature type="transmembrane region" description="Helical" evidence="4">
    <location>
        <begin position="145"/>
        <end position="164"/>
    </location>
</feature>
<dbReference type="GO" id="GO:0016020">
    <property type="term" value="C:membrane"/>
    <property type="evidence" value="ECO:0007669"/>
    <property type="project" value="UniProtKB-SubCell"/>
</dbReference>
<organism evidence="5 6">
    <name type="scientific">Purpureocillium takamizusanense</name>
    <dbReference type="NCBI Taxonomy" id="2060973"/>
    <lineage>
        <taxon>Eukaryota</taxon>
        <taxon>Fungi</taxon>
        <taxon>Dikarya</taxon>
        <taxon>Ascomycota</taxon>
        <taxon>Pezizomycotina</taxon>
        <taxon>Sordariomycetes</taxon>
        <taxon>Hypocreomycetidae</taxon>
        <taxon>Hypocreales</taxon>
        <taxon>Ophiocordycipitaceae</taxon>
        <taxon>Purpureocillium</taxon>
    </lineage>
</organism>
<dbReference type="InterPro" id="IPR050327">
    <property type="entry name" value="Proton-linked_MCT"/>
</dbReference>
<evidence type="ECO:0000313" key="5">
    <source>
        <dbReference type="EMBL" id="UNI22158.1"/>
    </source>
</evidence>
<evidence type="ECO:0000256" key="3">
    <source>
        <dbReference type="SAM" id="MobiDB-lite"/>
    </source>
</evidence>
<accession>A0A9Q8VDZ6</accession>
<dbReference type="Proteomes" id="UP000829364">
    <property type="component" value="Chromosome 8"/>
</dbReference>
<dbReference type="GO" id="GO:0022857">
    <property type="term" value="F:transmembrane transporter activity"/>
    <property type="evidence" value="ECO:0007669"/>
    <property type="project" value="InterPro"/>
</dbReference>
<keyword evidence="4" id="KW-0472">Membrane</keyword>
<gene>
    <name evidence="5" type="ORF">JDV02_008074</name>
</gene>
<dbReference type="EMBL" id="CP086361">
    <property type="protein sequence ID" value="UNI22158.1"/>
    <property type="molecule type" value="Genomic_DNA"/>
</dbReference>
<feature type="transmembrane region" description="Helical" evidence="4">
    <location>
        <begin position="176"/>
        <end position="195"/>
    </location>
</feature>
<evidence type="ECO:0000256" key="1">
    <source>
        <dbReference type="ARBA" id="ARBA00004141"/>
    </source>
</evidence>
<feature type="transmembrane region" description="Helical" evidence="4">
    <location>
        <begin position="266"/>
        <end position="285"/>
    </location>
</feature>
<dbReference type="SUPFAM" id="SSF103473">
    <property type="entry name" value="MFS general substrate transporter"/>
    <property type="match status" value="1"/>
</dbReference>
<keyword evidence="6" id="KW-1185">Reference proteome</keyword>
<name>A0A9Q8VDZ6_9HYPO</name>
<evidence type="ECO:0008006" key="7">
    <source>
        <dbReference type="Google" id="ProtNLM"/>
    </source>
</evidence>
<dbReference type="RefSeq" id="XP_047845639.1">
    <property type="nucleotide sequence ID" value="XM_047989635.1"/>
</dbReference>
<dbReference type="Pfam" id="PF07690">
    <property type="entry name" value="MFS_1"/>
    <property type="match status" value="1"/>
</dbReference>
<feature type="transmembrane region" description="Helical" evidence="4">
    <location>
        <begin position="346"/>
        <end position="366"/>
    </location>
</feature>
<feature type="transmembrane region" description="Helical" evidence="4">
    <location>
        <begin position="201"/>
        <end position="222"/>
    </location>
</feature>
<protein>
    <recommendedName>
        <fullName evidence="7">MFS monocarboxylate transporter</fullName>
    </recommendedName>
</protein>
<dbReference type="Gene3D" id="1.20.1250.20">
    <property type="entry name" value="MFS general substrate transporter like domains"/>
    <property type="match status" value="2"/>
</dbReference>